<keyword evidence="2" id="KW-1185">Reference proteome</keyword>
<name>A0A8H6FNG7_9LECA</name>
<sequence>MTEQPTPPEKKLPPLLALPLPLKQRVFAYLDEPHNLSLFLLRRTHPILRRSIPRGYSSTRQTKKCQLWTAEREHPYLFPFRSYPCYCCLEVYPGRCFARRFRYEVELERRCRFCTRVWDRRVLSSDHHDDVQSRARI</sequence>
<dbReference type="Proteomes" id="UP000578531">
    <property type="component" value="Unassembled WGS sequence"/>
</dbReference>
<gene>
    <name evidence="1" type="ORF">HO173_010042</name>
</gene>
<evidence type="ECO:0000313" key="2">
    <source>
        <dbReference type="Proteomes" id="UP000578531"/>
    </source>
</evidence>
<dbReference type="RefSeq" id="XP_037161172.1">
    <property type="nucleotide sequence ID" value="XM_037311928.1"/>
</dbReference>
<protein>
    <recommendedName>
        <fullName evidence="3">F-box domain-containing protein</fullName>
    </recommendedName>
</protein>
<dbReference type="EMBL" id="JACCJC010000054">
    <property type="protein sequence ID" value="KAF6231740.1"/>
    <property type="molecule type" value="Genomic_DNA"/>
</dbReference>
<evidence type="ECO:0008006" key="3">
    <source>
        <dbReference type="Google" id="ProtNLM"/>
    </source>
</evidence>
<dbReference type="AlphaFoldDB" id="A0A8H6FNG7"/>
<organism evidence="1 2">
    <name type="scientific">Letharia columbiana</name>
    <dbReference type="NCBI Taxonomy" id="112416"/>
    <lineage>
        <taxon>Eukaryota</taxon>
        <taxon>Fungi</taxon>
        <taxon>Dikarya</taxon>
        <taxon>Ascomycota</taxon>
        <taxon>Pezizomycotina</taxon>
        <taxon>Lecanoromycetes</taxon>
        <taxon>OSLEUM clade</taxon>
        <taxon>Lecanoromycetidae</taxon>
        <taxon>Lecanorales</taxon>
        <taxon>Lecanorineae</taxon>
        <taxon>Parmeliaceae</taxon>
        <taxon>Letharia</taxon>
    </lineage>
</organism>
<accession>A0A8H6FNG7</accession>
<dbReference type="GeneID" id="59291689"/>
<reference evidence="1 2" key="1">
    <citation type="journal article" date="2020" name="Genomics">
        <title>Complete, high-quality genomes from long-read metagenomic sequencing of two wolf lichen thalli reveals enigmatic genome architecture.</title>
        <authorList>
            <person name="McKenzie S.K."/>
            <person name="Walston R.F."/>
            <person name="Allen J.L."/>
        </authorList>
    </citation>
    <scope>NUCLEOTIDE SEQUENCE [LARGE SCALE GENOMIC DNA]</scope>
    <source>
        <strain evidence="1">WasteWater2</strain>
    </source>
</reference>
<proteinExistence type="predicted"/>
<comment type="caution">
    <text evidence="1">The sequence shown here is derived from an EMBL/GenBank/DDBJ whole genome shotgun (WGS) entry which is preliminary data.</text>
</comment>
<evidence type="ECO:0000313" key="1">
    <source>
        <dbReference type="EMBL" id="KAF6231740.1"/>
    </source>
</evidence>